<sequence>MAKKDDCYCPEPSDLRVFRLGAEMGDHLSYTVPAGKVLIINAWMTGIMNSNLGYKIFRNSEVVAERSQYHWTQESVTQVFPTGIAFFAGDTFTLESYSSKPTFAYGYERDA</sequence>
<protein>
    <submittedName>
        <fullName evidence="1">Uncharacterized protein</fullName>
    </submittedName>
</protein>
<evidence type="ECO:0000313" key="2">
    <source>
        <dbReference type="Proteomes" id="UP001217838"/>
    </source>
</evidence>
<evidence type="ECO:0000313" key="1">
    <source>
        <dbReference type="EMBL" id="MDC0667803.1"/>
    </source>
</evidence>
<keyword evidence="2" id="KW-1185">Reference proteome</keyword>
<organism evidence="1 2">
    <name type="scientific">Nannocystis radixulma</name>
    <dbReference type="NCBI Taxonomy" id="2995305"/>
    <lineage>
        <taxon>Bacteria</taxon>
        <taxon>Pseudomonadati</taxon>
        <taxon>Myxococcota</taxon>
        <taxon>Polyangia</taxon>
        <taxon>Nannocystales</taxon>
        <taxon>Nannocystaceae</taxon>
        <taxon>Nannocystis</taxon>
    </lineage>
</organism>
<name>A0ABT5B230_9BACT</name>
<dbReference type="Proteomes" id="UP001217838">
    <property type="component" value="Unassembled WGS sequence"/>
</dbReference>
<dbReference type="RefSeq" id="WP_267683898.1">
    <property type="nucleotide sequence ID" value="NZ_JAQNDN010000002.1"/>
</dbReference>
<comment type="caution">
    <text evidence="1">The sequence shown here is derived from an EMBL/GenBank/DDBJ whole genome shotgun (WGS) entry which is preliminary data.</text>
</comment>
<accession>A0ABT5B230</accession>
<proteinExistence type="predicted"/>
<dbReference type="EMBL" id="JAQNDN010000002">
    <property type="protein sequence ID" value="MDC0667803.1"/>
    <property type="molecule type" value="Genomic_DNA"/>
</dbReference>
<gene>
    <name evidence="1" type="ORF">POL58_08645</name>
</gene>
<reference evidence="1 2" key="1">
    <citation type="submission" date="2022-11" db="EMBL/GenBank/DDBJ databases">
        <title>Minimal conservation of predation-associated metabolite biosynthetic gene clusters underscores biosynthetic potential of Myxococcota including descriptions for ten novel species: Archangium lansinium sp. nov., Myxococcus landrumus sp. nov., Nannocystis bai.</title>
        <authorList>
            <person name="Ahearne A."/>
            <person name="Stevens C."/>
            <person name="Dowd S."/>
        </authorList>
    </citation>
    <scope>NUCLEOTIDE SEQUENCE [LARGE SCALE GENOMIC DNA]</scope>
    <source>
        <strain evidence="1 2">NCELM</strain>
    </source>
</reference>